<sequence>MKKLLVILLLFGALKAFPQANFSRIGIGAGGGLTTAYTDLSFGLSPIIPGFNPVRGFATNKSKYFGGFLDYYFTPFITAGIEYNSVELKDGTDKHNRAFVSKLSAIEVKGTVAVGQFVDFAYSPFLYNIRNVNASLGLGFISGTNNVADFGSGLFPSRQHANDFGKSKYSGVISIPASIGYNLNIYDAYQEVKLVIGVNYKMSFTLSDDIDGYNDDPAVFQNNSKDAYTTLGVSVKYLFGPKGLYYR</sequence>
<organism evidence="2 3">
    <name type="scientific">Pedobacter cryophilus</name>
    <dbReference type="NCBI Taxonomy" id="2571271"/>
    <lineage>
        <taxon>Bacteria</taxon>
        <taxon>Pseudomonadati</taxon>
        <taxon>Bacteroidota</taxon>
        <taxon>Sphingobacteriia</taxon>
        <taxon>Sphingobacteriales</taxon>
        <taxon>Sphingobacteriaceae</taxon>
        <taxon>Pedobacter</taxon>
    </lineage>
</organism>
<protein>
    <recommendedName>
        <fullName evidence="4">Outer membrane protein beta-barrel domain-containing protein</fullName>
    </recommendedName>
</protein>
<keyword evidence="1" id="KW-0732">Signal</keyword>
<dbReference type="RefSeq" id="WP_136824809.1">
    <property type="nucleotide sequence ID" value="NZ_SWBP01000001.1"/>
</dbReference>
<evidence type="ECO:0008006" key="4">
    <source>
        <dbReference type="Google" id="ProtNLM"/>
    </source>
</evidence>
<evidence type="ECO:0000313" key="2">
    <source>
        <dbReference type="EMBL" id="TKC00600.1"/>
    </source>
</evidence>
<name>A0A4U1C433_9SPHI</name>
<evidence type="ECO:0000313" key="3">
    <source>
        <dbReference type="Proteomes" id="UP000308181"/>
    </source>
</evidence>
<gene>
    <name evidence="2" type="ORF">FA046_02670</name>
</gene>
<dbReference type="AlphaFoldDB" id="A0A4U1C433"/>
<dbReference type="Proteomes" id="UP000308181">
    <property type="component" value="Unassembled WGS sequence"/>
</dbReference>
<comment type="caution">
    <text evidence="2">The sequence shown here is derived from an EMBL/GenBank/DDBJ whole genome shotgun (WGS) entry which is preliminary data.</text>
</comment>
<evidence type="ECO:0000256" key="1">
    <source>
        <dbReference type="SAM" id="SignalP"/>
    </source>
</evidence>
<reference evidence="2 3" key="1">
    <citation type="submission" date="2019-04" db="EMBL/GenBank/DDBJ databases">
        <title>Pedobacter sp. AR-3-17 sp. nov., isolated from Arctic soil.</title>
        <authorList>
            <person name="Dahal R.H."/>
            <person name="Kim D.-U."/>
        </authorList>
    </citation>
    <scope>NUCLEOTIDE SEQUENCE [LARGE SCALE GENOMIC DNA]</scope>
    <source>
        <strain evidence="2 3">AR-3-17</strain>
    </source>
</reference>
<dbReference type="EMBL" id="SWBP01000001">
    <property type="protein sequence ID" value="TKC00600.1"/>
    <property type="molecule type" value="Genomic_DNA"/>
</dbReference>
<accession>A0A4U1C433</accession>
<keyword evidence="3" id="KW-1185">Reference proteome</keyword>
<dbReference type="OrthoDB" id="648040at2"/>
<feature type="chain" id="PRO_5020361854" description="Outer membrane protein beta-barrel domain-containing protein" evidence="1">
    <location>
        <begin position="19"/>
        <end position="247"/>
    </location>
</feature>
<feature type="signal peptide" evidence="1">
    <location>
        <begin position="1"/>
        <end position="18"/>
    </location>
</feature>
<proteinExistence type="predicted"/>